<evidence type="ECO:0000259" key="2">
    <source>
        <dbReference type="Pfam" id="PF00249"/>
    </source>
</evidence>
<gene>
    <name evidence="3" type="ORF">PSON_ATCC_30995.1.T1400130</name>
</gene>
<dbReference type="PANTHER" id="PTHR12802:SF155">
    <property type="entry name" value="DEUBIQUITINASE MYSM1"/>
    <property type="match status" value="1"/>
</dbReference>
<proteinExistence type="predicted"/>
<reference evidence="3" key="1">
    <citation type="submission" date="2021-01" db="EMBL/GenBank/DDBJ databases">
        <authorList>
            <consortium name="Genoscope - CEA"/>
            <person name="William W."/>
        </authorList>
    </citation>
    <scope>NUCLEOTIDE SEQUENCE</scope>
</reference>
<evidence type="ECO:0000256" key="1">
    <source>
        <dbReference type="ARBA" id="ARBA00023242"/>
    </source>
</evidence>
<name>A0A8S1R3U8_9CILI</name>
<protein>
    <recommendedName>
        <fullName evidence="2">Myb-like domain-containing protein</fullName>
    </recommendedName>
</protein>
<feature type="domain" description="Myb-like" evidence="2">
    <location>
        <begin position="27"/>
        <end position="75"/>
    </location>
</feature>
<dbReference type="CDD" id="cd00167">
    <property type="entry name" value="SANT"/>
    <property type="match status" value="1"/>
</dbReference>
<dbReference type="Pfam" id="PF00249">
    <property type="entry name" value="Myb_DNA-binding"/>
    <property type="match status" value="1"/>
</dbReference>
<keyword evidence="4" id="KW-1185">Reference proteome</keyword>
<comment type="caution">
    <text evidence="3">The sequence shown here is derived from an EMBL/GenBank/DDBJ whole genome shotgun (WGS) entry which is preliminary data.</text>
</comment>
<dbReference type="EMBL" id="CAJJDN010000140">
    <property type="protein sequence ID" value="CAD8122791.1"/>
    <property type="molecule type" value="Genomic_DNA"/>
</dbReference>
<evidence type="ECO:0000313" key="3">
    <source>
        <dbReference type="EMBL" id="CAD8122791.1"/>
    </source>
</evidence>
<keyword evidence="1" id="KW-0539">Nucleus</keyword>
<dbReference type="InterPro" id="IPR001005">
    <property type="entry name" value="SANT/Myb"/>
</dbReference>
<dbReference type="OrthoDB" id="290675at2759"/>
<organism evidence="3 4">
    <name type="scientific">Paramecium sonneborni</name>
    <dbReference type="NCBI Taxonomy" id="65129"/>
    <lineage>
        <taxon>Eukaryota</taxon>
        <taxon>Sar</taxon>
        <taxon>Alveolata</taxon>
        <taxon>Ciliophora</taxon>
        <taxon>Intramacronucleata</taxon>
        <taxon>Oligohymenophorea</taxon>
        <taxon>Peniculida</taxon>
        <taxon>Parameciidae</taxon>
        <taxon>Paramecium</taxon>
    </lineage>
</organism>
<evidence type="ECO:0000313" key="4">
    <source>
        <dbReference type="Proteomes" id="UP000692954"/>
    </source>
</evidence>
<accession>A0A8S1R3U8</accession>
<dbReference type="AlphaFoldDB" id="A0A8S1R3U8"/>
<dbReference type="PANTHER" id="PTHR12802">
    <property type="entry name" value="SWI/SNF COMPLEX-RELATED"/>
    <property type="match status" value="1"/>
</dbReference>
<dbReference type="Proteomes" id="UP000692954">
    <property type="component" value="Unassembled WGS sequence"/>
</dbReference>
<sequence>MAQNDSEATKQSNSLLCGQKRILKKQGHWTEIEHKTYLNFLEENKNHTKGQRLFKKMSQIVGTRTPSQCRSHHQKFNPQKTKCLSETGIWRSKQYARKYFALQKTLDQDSN</sequence>